<dbReference type="Proteomes" id="UP001473302">
    <property type="component" value="Unassembled WGS sequence"/>
</dbReference>
<name>A0ABP9ZC37_9FUNG</name>
<feature type="chain" id="PRO_5047517126" evidence="1">
    <location>
        <begin position="22"/>
        <end position="634"/>
    </location>
</feature>
<accession>A0ABP9ZC37</accession>
<reference evidence="2 3" key="1">
    <citation type="submission" date="2024-04" db="EMBL/GenBank/DDBJ databases">
        <title>genome sequences of Mucor flavus KT1a and Helicostylum pulchrum KT1b strains isolated from the surface of a dry-aged beef.</title>
        <authorList>
            <person name="Toyotome T."/>
            <person name="Hosono M."/>
            <person name="Torimaru M."/>
            <person name="Fukuda K."/>
            <person name="Mikami N."/>
        </authorList>
    </citation>
    <scope>NUCLEOTIDE SEQUENCE [LARGE SCALE GENOMIC DNA]</scope>
    <source>
        <strain evidence="2 3">KT1a</strain>
    </source>
</reference>
<dbReference type="InterPro" id="IPR032675">
    <property type="entry name" value="LRR_dom_sf"/>
</dbReference>
<organism evidence="2 3">
    <name type="scientific">Mucor flavus</name>
    <dbReference type="NCBI Taxonomy" id="439312"/>
    <lineage>
        <taxon>Eukaryota</taxon>
        <taxon>Fungi</taxon>
        <taxon>Fungi incertae sedis</taxon>
        <taxon>Mucoromycota</taxon>
        <taxon>Mucoromycotina</taxon>
        <taxon>Mucoromycetes</taxon>
        <taxon>Mucorales</taxon>
        <taxon>Mucorineae</taxon>
        <taxon>Mucoraceae</taxon>
        <taxon>Mucor</taxon>
    </lineage>
</organism>
<proteinExistence type="predicted"/>
<sequence length="634" mass="73503">MHTSVLFLVALASIMVTFSLAKPFDRRDPVLPLGIKVADFLDKQTKGDLAFGGQAEGGSVSGRGFAQAATAEHNWYTTAIQLGWEAVTLRDHNIDLVKSHFNNFDHSQYFKHSHLIKKLSFEDDRNNRYSFKFSKPELLLLLRQLPNLNEFDFSTAFFFEDYLECLLHTNMQHITKIETGTNLYYIRTDLLFSVYYQFRNSITCIRLLYTMNTIDFKSQEINVIDSLTQFKKLTKLKLRNKHDINLTPFQIQDNCPNLEHLEFLSRHPISESAMQHILDDKRRTNLNFISSLTYLELHLPSLSATYTKYLVDYFPNQLTDLNIKIALQSIFNWIEIVGMEVASRLMEKAGGIDKTFIGFKNQAGYQVRESNENETTKYFKLLYSFMGTRQTHCKADFNDVTNNVEGFGNSFRYDSLDRLFVMYDLYGSDLYISGTDMMAVPDKTISIIGPEIFHFLEFNLSDLHFHGDLYRISKYSLSNCPMLQSLNLIFNSNSGGSKRSISLRHKNGKISSDRATCDMNLLQIELIRPSKHVFDLLTTHFHNIEIISLKDKDESWGYQDHDIDLTGFKKLKSFTYTSTDDHSQKENKFFLIRYTNGTERRIRRCAKTKGRDTLQFIVFCDISVSLDFVRGNKK</sequence>
<evidence type="ECO:0000313" key="3">
    <source>
        <dbReference type="Proteomes" id="UP001473302"/>
    </source>
</evidence>
<feature type="signal peptide" evidence="1">
    <location>
        <begin position="1"/>
        <end position="21"/>
    </location>
</feature>
<dbReference type="EMBL" id="BAABUK010000033">
    <property type="protein sequence ID" value="GAA5816609.1"/>
    <property type="molecule type" value="Genomic_DNA"/>
</dbReference>
<keyword evidence="1" id="KW-0732">Signal</keyword>
<comment type="caution">
    <text evidence="2">The sequence shown here is derived from an EMBL/GenBank/DDBJ whole genome shotgun (WGS) entry which is preliminary data.</text>
</comment>
<evidence type="ECO:0000313" key="2">
    <source>
        <dbReference type="EMBL" id="GAA5816609.1"/>
    </source>
</evidence>
<dbReference type="Gene3D" id="3.80.10.10">
    <property type="entry name" value="Ribonuclease Inhibitor"/>
    <property type="match status" value="1"/>
</dbReference>
<evidence type="ECO:0000256" key="1">
    <source>
        <dbReference type="SAM" id="SignalP"/>
    </source>
</evidence>
<protein>
    <submittedName>
        <fullName evidence="2">Uncharacterized protein</fullName>
    </submittedName>
</protein>
<gene>
    <name evidence="2" type="ORF">MFLAVUS_010139</name>
</gene>
<keyword evidence="3" id="KW-1185">Reference proteome</keyword>